<name>T1JM30_STRMM</name>
<evidence type="ECO:0000313" key="9">
    <source>
        <dbReference type="Proteomes" id="UP000014500"/>
    </source>
</evidence>
<dbReference type="InterPro" id="IPR045263">
    <property type="entry name" value="GLUT"/>
</dbReference>
<feature type="transmembrane region" description="Helical" evidence="6">
    <location>
        <begin position="222"/>
        <end position="246"/>
    </location>
</feature>
<dbReference type="PANTHER" id="PTHR23503">
    <property type="entry name" value="SOLUTE CARRIER FAMILY 2"/>
    <property type="match status" value="1"/>
</dbReference>
<comment type="similarity">
    <text evidence="5">Belongs to the major facilitator superfamily. Sugar transporter (TC 2.A.1.1) family.</text>
</comment>
<feature type="transmembrane region" description="Helical" evidence="6">
    <location>
        <begin position="195"/>
        <end position="216"/>
    </location>
</feature>
<dbReference type="Proteomes" id="UP000014500">
    <property type="component" value="Unassembled WGS sequence"/>
</dbReference>
<dbReference type="SUPFAM" id="SSF103473">
    <property type="entry name" value="MFS general substrate transporter"/>
    <property type="match status" value="1"/>
</dbReference>
<evidence type="ECO:0000256" key="3">
    <source>
        <dbReference type="ARBA" id="ARBA00022989"/>
    </source>
</evidence>
<dbReference type="PRINTS" id="PR00171">
    <property type="entry name" value="SUGRTRNSPORT"/>
</dbReference>
<comment type="subcellular location">
    <subcellularLocation>
        <location evidence="1">Membrane</location>
        <topology evidence="1">Multi-pass membrane protein</topology>
    </subcellularLocation>
</comment>
<organism evidence="8 9">
    <name type="scientific">Strigamia maritima</name>
    <name type="common">European centipede</name>
    <name type="synonym">Geophilus maritimus</name>
    <dbReference type="NCBI Taxonomy" id="126957"/>
    <lineage>
        <taxon>Eukaryota</taxon>
        <taxon>Metazoa</taxon>
        <taxon>Ecdysozoa</taxon>
        <taxon>Arthropoda</taxon>
        <taxon>Myriapoda</taxon>
        <taxon>Chilopoda</taxon>
        <taxon>Pleurostigmophora</taxon>
        <taxon>Geophilomorpha</taxon>
        <taxon>Linotaeniidae</taxon>
        <taxon>Strigamia</taxon>
    </lineage>
</organism>
<dbReference type="NCBIfam" id="TIGR00879">
    <property type="entry name" value="SP"/>
    <property type="match status" value="1"/>
</dbReference>
<keyword evidence="3 6" id="KW-1133">Transmembrane helix</keyword>
<dbReference type="PANTHER" id="PTHR23503:SF128">
    <property type="entry name" value="GLUCOSE TRANSPORTER TYPE 1"/>
    <property type="match status" value="1"/>
</dbReference>
<dbReference type="OMA" id="YCISIGA"/>
<dbReference type="Pfam" id="PF00083">
    <property type="entry name" value="Sugar_tr"/>
    <property type="match status" value="1"/>
</dbReference>
<dbReference type="GO" id="GO:0015149">
    <property type="term" value="F:hexose transmembrane transporter activity"/>
    <property type="evidence" value="ECO:0007669"/>
    <property type="project" value="TreeGrafter"/>
</dbReference>
<dbReference type="PhylomeDB" id="T1JM30"/>
<evidence type="ECO:0000313" key="8">
    <source>
        <dbReference type="EnsemblMetazoa" id="SMAR014910-PA"/>
    </source>
</evidence>
<dbReference type="InterPro" id="IPR020846">
    <property type="entry name" value="MFS_dom"/>
</dbReference>
<evidence type="ECO:0000256" key="6">
    <source>
        <dbReference type="SAM" id="Phobius"/>
    </source>
</evidence>
<dbReference type="InterPro" id="IPR036259">
    <property type="entry name" value="MFS_trans_sf"/>
</dbReference>
<reference evidence="8" key="2">
    <citation type="submission" date="2015-02" db="UniProtKB">
        <authorList>
            <consortium name="EnsemblMetazoa"/>
        </authorList>
    </citation>
    <scope>IDENTIFICATION</scope>
</reference>
<dbReference type="eggNOG" id="KOG0569">
    <property type="taxonomic scope" value="Eukaryota"/>
</dbReference>
<evidence type="ECO:0000256" key="2">
    <source>
        <dbReference type="ARBA" id="ARBA00022692"/>
    </source>
</evidence>
<feature type="transmembrane region" description="Helical" evidence="6">
    <location>
        <begin position="258"/>
        <end position="282"/>
    </location>
</feature>
<feature type="transmembrane region" description="Helical" evidence="6">
    <location>
        <begin position="164"/>
        <end position="183"/>
    </location>
</feature>
<keyword evidence="2 6" id="KW-0812">Transmembrane</keyword>
<dbReference type="AlphaFoldDB" id="T1JM30"/>
<dbReference type="InterPro" id="IPR005829">
    <property type="entry name" value="Sugar_transporter_CS"/>
</dbReference>
<evidence type="ECO:0000256" key="4">
    <source>
        <dbReference type="ARBA" id="ARBA00023136"/>
    </source>
</evidence>
<dbReference type="Gene3D" id="1.20.1250.20">
    <property type="entry name" value="MFS general substrate transporter like domains"/>
    <property type="match status" value="1"/>
</dbReference>
<dbReference type="InterPro" id="IPR003663">
    <property type="entry name" value="Sugar/inositol_transpt"/>
</dbReference>
<keyword evidence="9" id="KW-1185">Reference proteome</keyword>
<evidence type="ECO:0000256" key="5">
    <source>
        <dbReference type="RuleBase" id="RU003346"/>
    </source>
</evidence>
<feature type="domain" description="Major facilitator superfamily (MFS) profile" evidence="7">
    <location>
        <begin position="1"/>
        <end position="312"/>
    </location>
</feature>
<reference evidence="9" key="1">
    <citation type="submission" date="2011-05" db="EMBL/GenBank/DDBJ databases">
        <authorList>
            <person name="Richards S.R."/>
            <person name="Qu J."/>
            <person name="Jiang H."/>
            <person name="Jhangiani S.N."/>
            <person name="Agravi P."/>
            <person name="Goodspeed R."/>
            <person name="Gross S."/>
            <person name="Mandapat C."/>
            <person name="Jackson L."/>
            <person name="Mathew T."/>
            <person name="Pu L."/>
            <person name="Thornton R."/>
            <person name="Saada N."/>
            <person name="Wilczek-Boney K.B."/>
            <person name="Lee S."/>
            <person name="Kovar C."/>
            <person name="Wu Y."/>
            <person name="Scherer S.E."/>
            <person name="Worley K.C."/>
            <person name="Muzny D.M."/>
            <person name="Gibbs R."/>
        </authorList>
    </citation>
    <scope>NUCLEOTIDE SEQUENCE</scope>
    <source>
        <strain evidence="9">Brora</strain>
    </source>
</reference>
<keyword evidence="4 6" id="KW-0472">Membrane</keyword>
<dbReference type="HOGENOM" id="CLU_001265_30_5_1"/>
<protein>
    <recommendedName>
        <fullName evidence="7">Major facilitator superfamily (MFS) profile domain-containing protein</fullName>
    </recommendedName>
</protein>
<dbReference type="EMBL" id="JH431936">
    <property type="status" value="NOT_ANNOTATED_CDS"/>
    <property type="molecule type" value="Genomic_DNA"/>
</dbReference>
<dbReference type="PROSITE" id="PS00216">
    <property type="entry name" value="SUGAR_TRANSPORT_1"/>
    <property type="match status" value="1"/>
</dbReference>
<sequence length="360" mass="39756">MGYSLCTILVPMYISEVAPLNLRGGLGTVNQLAVTIGLLLSQILGLEEILGTEKSWPLLLGLTICPSVLQLALLPFCPESPRFLLITRQREEESRAALRRLRNSVNVEDDISMLQLITSWSLRLPLIIAIVMQLSQQLSGINAVFYYSMTIFKASGLTEESARYANLGVGAAMVIMTIISIPLMDRAGRRTLHLYGLGGMFIFSIFITISLLVKIMVQGMKYLSVISVLGYVVFFAVGPGSIPWLISAELFSQGPRPAAMSIATLVNWFSNGVVGLVFLHMHTAFDDYTFLPFTFFLGLFWIFTYKKVPETKNKTFDEIAAIFRPEGANNINSLHGAGKSHTARENSSLIVPLADYSNRS</sequence>
<dbReference type="STRING" id="126957.T1JM30"/>
<dbReference type="PROSITE" id="PS50850">
    <property type="entry name" value="MFS"/>
    <property type="match status" value="1"/>
</dbReference>
<dbReference type="GO" id="GO:0016020">
    <property type="term" value="C:membrane"/>
    <property type="evidence" value="ECO:0007669"/>
    <property type="project" value="UniProtKB-SubCell"/>
</dbReference>
<dbReference type="InterPro" id="IPR005828">
    <property type="entry name" value="MFS_sugar_transport-like"/>
</dbReference>
<feature type="transmembrane region" description="Helical" evidence="6">
    <location>
        <begin position="288"/>
        <end position="305"/>
    </location>
</feature>
<keyword evidence="5" id="KW-0813">Transport</keyword>
<dbReference type="EnsemblMetazoa" id="SMAR014910-RA">
    <property type="protein sequence ID" value="SMAR014910-PA"/>
    <property type="gene ID" value="SMAR014910"/>
</dbReference>
<proteinExistence type="inferred from homology"/>
<evidence type="ECO:0000259" key="7">
    <source>
        <dbReference type="PROSITE" id="PS50850"/>
    </source>
</evidence>
<evidence type="ECO:0000256" key="1">
    <source>
        <dbReference type="ARBA" id="ARBA00004141"/>
    </source>
</evidence>
<accession>T1JM30</accession>